<evidence type="ECO:0000256" key="11">
    <source>
        <dbReference type="ARBA" id="ARBA00033775"/>
    </source>
</evidence>
<keyword evidence="3 13" id="KW-0349">Heme</keyword>
<comment type="subcellular location">
    <subcellularLocation>
        <location evidence="1">Cell envelope</location>
    </subcellularLocation>
</comment>
<evidence type="ECO:0000256" key="7">
    <source>
        <dbReference type="ARBA" id="ARBA00023004"/>
    </source>
</evidence>
<evidence type="ECO:0000256" key="14">
    <source>
        <dbReference type="SAM" id="MobiDB-lite"/>
    </source>
</evidence>
<evidence type="ECO:0000256" key="15">
    <source>
        <dbReference type="SAM" id="Phobius"/>
    </source>
</evidence>
<feature type="compositionally biased region" description="Polar residues" evidence="14">
    <location>
        <begin position="232"/>
        <end position="243"/>
    </location>
</feature>
<dbReference type="InterPro" id="IPR006313">
    <property type="entry name" value="EfeB/EfeN"/>
</dbReference>
<dbReference type="InterPro" id="IPR011008">
    <property type="entry name" value="Dimeric_a/b-barrel"/>
</dbReference>
<dbReference type="GO" id="GO:0016829">
    <property type="term" value="F:lyase activity"/>
    <property type="evidence" value="ECO:0007669"/>
    <property type="project" value="UniProtKB-KW"/>
</dbReference>
<evidence type="ECO:0000313" key="18">
    <source>
        <dbReference type="EMBL" id="MCE5171845.1"/>
    </source>
</evidence>
<dbReference type="InterPro" id="IPR048328">
    <property type="entry name" value="Dyp_perox_C"/>
</dbReference>
<comment type="similarity">
    <text evidence="9 13">Belongs to the DyP-type peroxidase family.</text>
</comment>
<evidence type="ECO:0000256" key="12">
    <source>
        <dbReference type="ARBA" id="ARBA00048856"/>
    </source>
</evidence>
<dbReference type="InterPro" id="IPR048327">
    <property type="entry name" value="Dyp_perox_N"/>
</dbReference>
<dbReference type="NCBIfam" id="TIGR01412">
    <property type="entry name" value="tat_substr_1"/>
    <property type="match status" value="1"/>
</dbReference>
<proteinExistence type="inferred from homology"/>
<dbReference type="RefSeq" id="WP_233698200.1">
    <property type="nucleotide sequence ID" value="NZ_JAJNBZ010000021.1"/>
</dbReference>
<dbReference type="Proteomes" id="UP001199916">
    <property type="component" value="Unassembled WGS sequence"/>
</dbReference>
<dbReference type="Pfam" id="PF04261">
    <property type="entry name" value="Dyp_perox_N"/>
    <property type="match status" value="1"/>
</dbReference>
<feature type="transmembrane region" description="Helical" evidence="15">
    <location>
        <begin position="27"/>
        <end position="49"/>
    </location>
</feature>
<evidence type="ECO:0000256" key="13">
    <source>
        <dbReference type="RuleBase" id="RU365017"/>
    </source>
</evidence>
<dbReference type="PROSITE" id="PS51318">
    <property type="entry name" value="TAT"/>
    <property type="match status" value="1"/>
</dbReference>
<dbReference type="PROSITE" id="PS51404">
    <property type="entry name" value="DYP_PEROXIDASE"/>
    <property type="match status" value="1"/>
</dbReference>
<protein>
    <recommendedName>
        <fullName evidence="10 13">Deferrochelatase</fullName>
        <ecNumber evidence="13">1.11.1.-</ecNumber>
    </recommendedName>
    <alternativeName>
        <fullName evidence="11 13">Peroxidase EfeB</fullName>
    </alternativeName>
</protein>
<evidence type="ECO:0000256" key="5">
    <source>
        <dbReference type="ARBA" id="ARBA00022729"/>
    </source>
</evidence>
<keyword evidence="15" id="KW-0812">Transmembrane</keyword>
<sequence>MSKKQQGTNDYGLSSERKGKQLSRRELLKLAGVGGIGLMLGGTGVGSILSVTGGKSQSSSAANGGSAKESIVPFYGSHQAGIATPAQNFLCFGSFDLTASSLSEVRKLFQAWTKAAAAMTSGQMIGEINDYPNMPPSDTGEAAGLSPSRMTITFGAGPSLFDSRFGLAGKRPAAFPDLPVFRADDIQPQWSGGDLCVQVCADDLQVAFHALRNMARIARGTAVLRWTQDGFQRSGQADTSGGTPRNLMGFKDGTGNPDTTDAAKMNETVWIQPGTGASWMEGGSYMVVRRIRMRIEIWDRSTLQDQEVTFGRYRTTGAPLGGQDEFDPLDLEKCDASGNLVIPETAHSRLAHMNGKVQILRRAFSYSSGIDAKTGQIDAGLFFICFQQDLRKQFMPMQHKLAAADKLNEYIVHVGSATFACFPGAREGGYIGETLF</sequence>
<dbReference type="InterPro" id="IPR006311">
    <property type="entry name" value="TAT_signal"/>
</dbReference>
<keyword evidence="7 13" id="KW-0408">Iron</keyword>
<dbReference type="PANTHER" id="PTHR30521">
    <property type="entry name" value="DEFERROCHELATASE/PEROXIDASE"/>
    <property type="match status" value="1"/>
</dbReference>
<keyword evidence="4 13" id="KW-0479">Metal-binding</keyword>
<keyword evidence="15" id="KW-0472">Membrane</keyword>
<feature type="region of interest" description="Disordered" evidence="14">
    <location>
        <begin position="232"/>
        <end position="260"/>
    </location>
</feature>
<evidence type="ECO:0000256" key="9">
    <source>
        <dbReference type="ARBA" id="ARBA00025737"/>
    </source>
</evidence>
<feature type="domain" description="Dyp-type peroxidase C-terminal" evidence="17">
    <location>
        <begin position="243"/>
        <end position="425"/>
    </location>
</feature>
<comment type="caution">
    <text evidence="18">The sequence shown here is derived from an EMBL/GenBank/DDBJ whole genome shotgun (WGS) entry which is preliminary data.</text>
</comment>
<dbReference type="PANTHER" id="PTHR30521:SF4">
    <property type="entry name" value="DEFERROCHELATASE"/>
    <property type="match status" value="1"/>
</dbReference>
<evidence type="ECO:0000259" key="17">
    <source>
        <dbReference type="Pfam" id="PF20628"/>
    </source>
</evidence>
<comment type="cofactor">
    <cofactor evidence="13">
        <name>heme b</name>
        <dbReference type="ChEBI" id="CHEBI:60344"/>
    </cofactor>
    <text evidence="13">Binds 1 heme b (iron(II)-protoporphyrin IX) group non-covalently per subunit.</text>
</comment>
<evidence type="ECO:0000256" key="10">
    <source>
        <dbReference type="ARBA" id="ARBA00033771"/>
    </source>
</evidence>
<dbReference type="EC" id="1.11.1.-" evidence="13"/>
<keyword evidence="5" id="KW-0732">Signal</keyword>
<evidence type="ECO:0000256" key="1">
    <source>
        <dbReference type="ARBA" id="ARBA00004196"/>
    </source>
</evidence>
<comment type="catalytic activity">
    <reaction evidence="12">
        <text>heme b + 2 H(+) = protoporphyrin IX + Fe(2+)</text>
        <dbReference type="Rhea" id="RHEA:22584"/>
        <dbReference type="ChEBI" id="CHEBI:15378"/>
        <dbReference type="ChEBI" id="CHEBI:29033"/>
        <dbReference type="ChEBI" id="CHEBI:57306"/>
        <dbReference type="ChEBI" id="CHEBI:60344"/>
        <dbReference type="EC" id="4.98.1.1"/>
    </reaction>
    <physiologicalReaction direction="left-to-right" evidence="12">
        <dbReference type="Rhea" id="RHEA:22585"/>
    </physiologicalReaction>
</comment>
<reference evidence="18 19" key="1">
    <citation type="submission" date="2021-11" db="EMBL/GenBank/DDBJ databases">
        <title>Draft genome sequence of Paenibacillus profundus YoMME, a new Gram-positive bacteria with exoelectrogenic properties.</title>
        <authorList>
            <person name="Hubenova Y."/>
            <person name="Hubenova E."/>
            <person name="Manasiev Y."/>
            <person name="Peykov S."/>
            <person name="Mitov M."/>
        </authorList>
    </citation>
    <scope>NUCLEOTIDE SEQUENCE [LARGE SCALE GENOMIC DNA]</scope>
    <source>
        <strain evidence="18 19">YoMME</strain>
    </source>
</reference>
<comment type="function">
    <text evidence="13">Involved in the recovery of exogenous heme iron. Extracts iron from heme while preserving the protoporphyrin ring intact.</text>
</comment>
<keyword evidence="2 13" id="KW-0575">Peroxidase</keyword>
<gene>
    <name evidence="18" type="primary">efeB</name>
    <name evidence="18" type="ORF">LQV63_21430</name>
</gene>
<evidence type="ECO:0000256" key="8">
    <source>
        <dbReference type="ARBA" id="ARBA00023239"/>
    </source>
</evidence>
<dbReference type="NCBIfam" id="TIGR01413">
    <property type="entry name" value="Dyp_perox_fam"/>
    <property type="match status" value="1"/>
</dbReference>
<evidence type="ECO:0000256" key="3">
    <source>
        <dbReference type="ARBA" id="ARBA00022617"/>
    </source>
</evidence>
<dbReference type="EMBL" id="JAJNBZ010000021">
    <property type="protein sequence ID" value="MCE5171845.1"/>
    <property type="molecule type" value="Genomic_DNA"/>
</dbReference>
<evidence type="ECO:0000256" key="4">
    <source>
        <dbReference type="ARBA" id="ARBA00022723"/>
    </source>
</evidence>
<accession>A0ABS8YIU7</accession>
<keyword evidence="6 13" id="KW-0560">Oxidoreductase</keyword>
<organism evidence="18 19">
    <name type="scientific">Paenibacillus profundus</name>
    <dbReference type="NCBI Taxonomy" id="1173085"/>
    <lineage>
        <taxon>Bacteria</taxon>
        <taxon>Bacillati</taxon>
        <taxon>Bacillota</taxon>
        <taxon>Bacilli</taxon>
        <taxon>Bacillales</taxon>
        <taxon>Paenibacillaceae</taxon>
        <taxon>Paenibacillus</taxon>
    </lineage>
</organism>
<evidence type="ECO:0000259" key="16">
    <source>
        <dbReference type="Pfam" id="PF04261"/>
    </source>
</evidence>
<dbReference type="InterPro" id="IPR006314">
    <property type="entry name" value="Dyp_peroxidase"/>
</dbReference>
<evidence type="ECO:0000256" key="2">
    <source>
        <dbReference type="ARBA" id="ARBA00022559"/>
    </source>
</evidence>
<keyword evidence="8 18" id="KW-0456">Lyase</keyword>
<dbReference type="SUPFAM" id="SSF54909">
    <property type="entry name" value="Dimeric alpha+beta barrel"/>
    <property type="match status" value="1"/>
</dbReference>
<evidence type="ECO:0000256" key="6">
    <source>
        <dbReference type="ARBA" id="ARBA00023002"/>
    </source>
</evidence>
<dbReference type="Pfam" id="PF20628">
    <property type="entry name" value="Dyp_perox_C"/>
    <property type="match status" value="1"/>
</dbReference>
<keyword evidence="19" id="KW-1185">Reference proteome</keyword>
<keyword evidence="15" id="KW-1133">Transmembrane helix</keyword>
<evidence type="ECO:0000313" key="19">
    <source>
        <dbReference type="Proteomes" id="UP001199916"/>
    </source>
</evidence>
<feature type="domain" description="Dyp-type peroxidase N-terminal" evidence="16">
    <location>
        <begin position="79"/>
        <end position="232"/>
    </location>
</feature>
<name>A0ABS8YIU7_9BACL</name>